<gene>
    <name evidence="4" type="ORF">H8S45_13340</name>
</gene>
<dbReference type="AlphaFoldDB" id="A0A923LXD0"/>
<dbReference type="EMBL" id="JACOPL010000015">
    <property type="protein sequence ID" value="MBC5726438.1"/>
    <property type="molecule type" value="Genomic_DNA"/>
</dbReference>
<comment type="caution">
    <text evidence="4">The sequence shown here is derived from an EMBL/GenBank/DDBJ whole genome shotgun (WGS) entry which is preliminary data.</text>
</comment>
<dbReference type="PANTHER" id="PTHR35149">
    <property type="entry name" value="SLL5132 PROTEIN"/>
    <property type="match status" value="1"/>
</dbReference>
<accession>A0A923LXD0</accession>
<evidence type="ECO:0000313" key="5">
    <source>
        <dbReference type="Proteomes" id="UP000606499"/>
    </source>
</evidence>
<sequence>MKGSEEWLVRYMEGASKHFIIPVYQRNYDWKTEQCKQLYDDLVKVIQQERKSHFFGSIVSVSDPDGKMLDFLIIDGQQRLTTVSLLLLAMYNLMREGVVTPAVPNLSQRIYEEYLVDKWQPEEKRIKLKPIKNDREAFGRLFSSADEHVADSNLTINYQYFYERIQRQEISVDELFEAISRLEIINISLNHEDNPQLIFESLNSTGLDLSEGDKIRNYVLMGLPSKEQELYYENYWNKIEVCTGYDVSSFIRDYLSIRQQSTPAIKHIYVKFKQYVEDRKQDTESLLQDLLLYAKRYEILLKGNSQYEAVNDCIYRLNRLKTTITRPFLMETLRMHQEGHISADDLAEIFRTIETYLFRRTICDLPTNALNKIFLMLHREIIRLDRTESDYLNKFKYILLSKKESGAFPSDDEFVEKLSTKNIYTMKGESKYYLFERLENAGTVETKDVWMHLDKGVYSIEHIMPQTLSPTWIKELGPDYEQTHSLWLHRLANLTLTGYNSQYRNAPFCEKRDMEHGFKSSGLRINQWIWQQDSWGEKELEERNDLLTQQALDIWSFPETDYQPQQKQLDSVSLEEDTILTGKLISKFSFRGVEHPVNSWVDMYQQVLMMLHAEDKSILTKLAVSHDPNLELASHFSTSEDAFNTCRPIDHNIFVWTGTDTQYKINVLKKLFPLFDVDLSELVMFLRENGEADDNELERHQIRRKYWAYLLPSLREKSGIFQNVNPSKMNWITGFLGYSGVSINCIAKFDGARVELYLGSADKERNKRLYDFLHSNQDEIEKQLTRRLIWSRADDRKASRIYFSADNMDVSNENDWPRMAEFHATATAEMRKAFSPLLEEYFRNA</sequence>
<dbReference type="Proteomes" id="UP000606499">
    <property type="component" value="Unassembled WGS sequence"/>
</dbReference>
<dbReference type="PANTHER" id="PTHR35149:SF2">
    <property type="entry name" value="DUF262 DOMAIN-CONTAINING PROTEIN"/>
    <property type="match status" value="1"/>
</dbReference>
<reference evidence="4" key="1">
    <citation type="submission" date="2020-08" db="EMBL/GenBank/DDBJ databases">
        <title>Genome public.</title>
        <authorList>
            <person name="Liu C."/>
            <person name="Sun Q."/>
        </authorList>
    </citation>
    <scope>NUCLEOTIDE SEQUENCE</scope>
    <source>
        <strain evidence="4">NSJ-28</strain>
    </source>
</reference>
<evidence type="ECO:0000313" key="4">
    <source>
        <dbReference type="EMBL" id="MBC5726438.1"/>
    </source>
</evidence>
<dbReference type="Pfam" id="PF14088">
    <property type="entry name" value="DUF4268"/>
    <property type="match status" value="1"/>
</dbReference>
<dbReference type="Pfam" id="PF07510">
    <property type="entry name" value="GmrSD_C"/>
    <property type="match status" value="1"/>
</dbReference>
<evidence type="ECO:0000259" key="2">
    <source>
        <dbReference type="Pfam" id="PF07510"/>
    </source>
</evidence>
<evidence type="ECO:0000259" key="1">
    <source>
        <dbReference type="Pfam" id="PF03235"/>
    </source>
</evidence>
<dbReference type="InterPro" id="IPR025364">
    <property type="entry name" value="DUF4268"/>
</dbReference>
<dbReference type="InterPro" id="IPR011089">
    <property type="entry name" value="GmrSD_C"/>
</dbReference>
<evidence type="ECO:0000259" key="3">
    <source>
        <dbReference type="Pfam" id="PF14088"/>
    </source>
</evidence>
<dbReference type="InterPro" id="IPR004919">
    <property type="entry name" value="GmrSD_N"/>
</dbReference>
<organism evidence="4 5">
    <name type="scientific">Agathobaculum faecis</name>
    <dbReference type="NCBI Taxonomy" id="2763013"/>
    <lineage>
        <taxon>Bacteria</taxon>
        <taxon>Bacillati</taxon>
        <taxon>Bacillota</taxon>
        <taxon>Clostridia</taxon>
        <taxon>Eubacteriales</taxon>
        <taxon>Butyricicoccaceae</taxon>
        <taxon>Agathobaculum</taxon>
    </lineage>
</organism>
<feature type="domain" description="GmrSD restriction endonucleases C-terminal" evidence="2">
    <location>
        <begin position="409"/>
        <end position="549"/>
    </location>
</feature>
<keyword evidence="5" id="KW-1185">Reference proteome</keyword>
<dbReference type="Pfam" id="PF03235">
    <property type="entry name" value="GmrSD_N"/>
    <property type="match status" value="1"/>
</dbReference>
<proteinExistence type="predicted"/>
<dbReference type="RefSeq" id="WP_186950238.1">
    <property type="nucleotide sequence ID" value="NZ_JACOPL010000015.1"/>
</dbReference>
<feature type="domain" description="GmrSD restriction endonucleases N-terminal" evidence="1">
    <location>
        <begin position="17"/>
        <end position="219"/>
    </location>
</feature>
<feature type="domain" description="DUF4268" evidence="3">
    <location>
        <begin position="702"/>
        <end position="837"/>
    </location>
</feature>
<name>A0A923LXD0_9FIRM</name>
<protein>
    <submittedName>
        <fullName evidence="4">DUF4268 domain-containing protein</fullName>
    </submittedName>
</protein>